<feature type="compositionally biased region" description="Basic residues" evidence="1">
    <location>
        <begin position="66"/>
        <end position="81"/>
    </location>
</feature>
<feature type="compositionally biased region" description="Basic residues" evidence="1">
    <location>
        <begin position="247"/>
        <end position="256"/>
    </location>
</feature>
<feature type="compositionally biased region" description="Basic and acidic residues" evidence="1">
    <location>
        <begin position="159"/>
        <end position="183"/>
    </location>
</feature>
<feature type="non-terminal residue" evidence="2">
    <location>
        <position position="294"/>
    </location>
</feature>
<dbReference type="EMBL" id="CADCVL010000243">
    <property type="protein sequence ID" value="CAA9481249.1"/>
    <property type="molecule type" value="Genomic_DNA"/>
</dbReference>
<feature type="compositionally biased region" description="Basic and acidic residues" evidence="1">
    <location>
        <begin position="51"/>
        <end position="65"/>
    </location>
</feature>
<feature type="non-terminal residue" evidence="2">
    <location>
        <position position="1"/>
    </location>
</feature>
<name>A0A6J4RUE5_9ACTN</name>
<dbReference type="AlphaFoldDB" id="A0A6J4RUE5"/>
<gene>
    <name evidence="2" type="ORF">AVDCRST_MAG65-1452</name>
</gene>
<feature type="compositionally biased region" description="Basic residues" evidence="1">
    <location>
        <begin position="148"/>
        <end position="158"/>
    </location>
</feature>
<feature type="compositionally biased region" description="Basic and acidic residues" evidence="1">
    <location>
        <begin position="101"/>
        <end position="121"/>
    </location>
</feature>
<protein>
    <submittedName>
        <fullName evidence="2">Flagellar cap protein FliD</fullName>
    </submittedName>
</protein>
<reference evidence="2" key="1">
    <citation type="submission" date="2020-02" db="EMBL/GenBank/DDBJ databases">
        <authorList>
            <person name="Meier V. D."/>
        </authorList>
    </citation>
    <scope>NUCLEOTIDE SEQUENCE</scope>
    <source>
        <strain evidence="2">AVDCRST_MAG65</strain>
    </source>
</reference>
<feature type="compositionally biased region" description="Basic and acidic residues" evidence="1">
    <location>
        <begin position="206"/>
        <end position="222"/>
    </location>
</feature>
<evidence type="ECO:0000313" key="2">
    <source>
        <dbReference type="EMBL" id="CAA9481249.1"/>
    </source>
</evidence>
<proteinExistence type="predicted"/>
<accession>A0A6J4RUE5</accession>
<keyword evidence="2" id="KW-0966">Cell projection</keyword>
<keyword evidence="2" id="KW-0969">Cilium</keyword>
<feature type="region of interest" description="Disordered" evidence="1">
    <location>
        <begin position="1"/>
        <end position="294"/>
    </location>
</feature>
<feature type="compositionally biased region" description="Basic residues" evidence="1">
    <location>
        <begin position="13"/>
        <end position="29"/>
    </location>
</feature>
<feature type="compositionally biased region" description="Basic residues" evidence="1">
    <location>
        <begin position="184"/>
        <end position="194"/>
    </location>
</feature>
<sequence length="294" mass="33667">HHRLLGPPDRLGRRLRRGRRPAGSRRRLHLGSQERRVLARRRRQLAAVVRQRAERCRRRPQDHPQGHHHRSGEHQHRRGGGGHHGGQGQAQGVRQRLQRRDHRDARQARREERPQPADHHGRLQGPAVRRHRAVRDAVAPAHDDDRHGRRARGRHRRPAVGDRHLDRQGDARRDLQRRADRQAGHRQRGARRRAGQPDQGPGAVRRQRDARLRPEDRDADRFRGRHERRALPAAEDQRLRGAAGQGPHRRHRGAHHRAGEAPARAVHGDGEGARAVPEPGLLAGQPDRRHAAAV</sequence>
<evidence type="ECO:0000256" key="1">
    <source>
        <dbReference type="SAM" id="MobiDB-lite"/>
    </source>
</evidence>
<organism evidence="2">
    <name type="scientific">uncultured Solirubrobacteraceae bacterium</name>
    <dbReference type="NCBI Taxonomy" id="1162706"/>
    <lineage>
        <taxon>Bacteria</taxon>
        <taxon>Bacillati</taxon>
        <taxon>Actinomycetota</taxon>
        <taxon>Thermoleophilia</taxon>
        <taxon>Solirubrobacterales</taxon>
        <taxon>Solirubrobacteraceae</taxon>
        <taxon>environmental samples</taxon>
    </lineage>
</organism>
<keyword evidence="2" id="KW-0282">Flagellum</keyword>